<proteinExistence type="inferred from homology"/>
<dbReference type="InterPro" id="IPR011335">
    <property type="entry name" value="Restrct_endonuc-II-like"/>
</dbReference>
<evidence type="ECO:0000313" key="7">
    <source>
        <dbReference type="EMBL" id="MCC2120230.1"/>
    </source>
</evidence>
<evidence type="ECO:0000256" key="6">
    <source>
        <dbReference type="ARBA" id="ARBA00029466"/>
    </source>
</evidence>
<dbReference type="SUPFAM" id="SSF52980">
    <property type="entry name" value="Restriction endonuclease-like"/>
    <property type="match status" value="1"/>
</dbReference>
<keyword evidence="3" id="KW-0227">DNA damage</keyword>
<reference evidence="7 8" key="1">
    <citation type="submission" date="2021-10" db="EMBL/GenBank/DDBJ databases">
        <title>Anaerobic single-cell dispensing facilitates the cultivation of human gut bacteria.</title>
        <authorList>
            <person name="Afrizal A."/>
        </authorList>
    </citation>
    <scope>NUCLEOTIDE SEQUENCE [LARGE SCALE GENOMIC DNA]</scope>
    <source>
        <strain evidence="7 8">CLA-AA-H273</strain>
    </source>
</reference>
<evidence type="ECO:0000256" key="3">
    <source>
        <dbReference type="ARBA" id="ARBA00022763"/>
    </source>
</evidence>
<keyword evidence="8" id="KW-1185">Reference proteome</keyword>
<sequence>MADVFTKELKHMNMQHIRSKDTKAEAVLRKTLWQKLMMRFYILKRKVNECPTLKEFFNVKE</sequence>
<dbReference type="RefSeq" id="WP_118502130.1">
    <property type="nucleotide sequence ID" value="NZ_JAJEPV010000028.1"/>
</dbReference>
<dbReference type="AlphaFoldDB" id="A0AAE3A3M9"/>
<name>A0AAE3A3M9_9FIRM</name>
<dbReference type="GO" id="GO:0016787">
    <property type="term" value="F:hydrolase activity"/>
    <property type="evidence" value="ECO:0007669"/>
    <property type="project" value="UniProtKB-KW"/>
</dbReference>
<evidence type="ECO:0000313" key="8">
    <source>
        <dbReference type="Proteomes" id="UP001197795"/>
    </source>
</evidence>
<protein>
    <submittedName>
        <fullName evidence="7">Very short patch repair endonuclease</fullName>
    </submittedName>
</protein>
<dbReference type="Pfam" id="PF03852">
    <property type="entry name" value="Vsr"/>
    <property type="match status" value="1"/>
</dbReference>
<dbReference type="InterPro" id="IPR004603">
    <property type="entry name" value="DNA_mismatch_endonuc_vsr"/>
</dbReference>
<gene>
    <name evidence="7" type="ORF">LKD75_11660</name>
</gene>
<evidence type="ECO:0000256" key="2">
    <source>
        <dbReference type="ARBA" id="ARBA00022759"/>
    </source>
</evidence>
<organism evidence="7 8">
    <name type="scientific">Waltera acetigignens</name>
    <dbReference type="NCBI Taxonomy" id="2981769"/>
    <lineage>
        <taxon>Bacteria</taxon>
        <taxon>Bacillati</taxon>
        <taxon>Bacillota</taxon>
        <taxon>Clostridia</taxon>
        <taxon>Lachnospirales</taxon>
        <taxon>Lachnospiraceae</taxon>
        <taxon>Waltera</taxon>
    </lineage>
</organism>
<comment type="caution">
    <text evidence="7">The sequence shown here is derived from an EMBL/GenBank/DDBJ whole genome shotgun (WGS) entry which is preliminary data.</text>
</comment>
<accession>A0AAE3A3M9</accession>
<keyword evidence="2 7" id="KW-0255">Endonuclease</keyword>
<comment type="similarity">
    <text evidence="6">Belongs to the Vsr family.</text>
</comment>
<dbReference type="EMBL" id="JAJEPV010000028">
    <property type="protein sequence ID" value="MCC2120230.1"/>
    <property type="molecule type" value="Genomic_DNA"/>
</dbReference>
<dbReference type="Proteomes" id="UP001197795">
    <property type="component" value="Unassembled WGS sequence"/>
</dbReference>
<keyword evidence="5" id="KW-0234">DNA repair</keyword>
<dbReference type="GO" id="GO:0006298">
    <property type="term" value="P:mismatch repair"/>
    <property type="evidence" value="ECO:0007669"/>
    <property type="project" value="InterPro"/>
</dbReference>
<evidence type="ECO:0000256" key="1">
    <source>
        <dbReference type="ARBA" id="ARBA00022722"/>
    </source>
</evidence>
<evidence type="ECO:0000256" key="5">
    <source>
        <dbReference type="ARBA" id="ARBA00023204"/>
    </source>
</evidence>
<dbReference type="GO" id="GO:0004519">
    <property type="term" value="F:endonuclease activity"/>
    <property type="evidence" value="ECO:0007669"/>
    <property type="project" value="UniProtKB-KW"/>
</dbReference>
<evidence type="ECO:0000256" key="4">
    <source>
        <dbReference type="ARBA" id="ARBA00022801"/>
    </source>
</evidence>
<keyword evidence="4" id="KW-0378">Hydrolase</keyword>
<keyword evidence="1" id="KW-0540">Nuclease</keyword>